<accession>A0A8R7QBL7</accession>
<reference evidence="1" key="3">
    <citation type="submission" date="2022-06" db="UniProtKB">
        <authorList>
            <consortium name="EnsemblPlants"/>
        </authorList>
    </citation>
    <scope>IDENTIFICATION</scope>
</reference>
<evidence type="ECO:0000313" key="1">
    <source>
        <dbReference type="EnsemblPlants" id="TuG1812G0500000579.01.T02"/>
    </source>
</evidence>
<evidence type="ECO:0000313" key="2">
    <source>
        <dbReference type="Proteomes" id="UP000015106"/>
    </source>
</evidence>
<dbReference type="Proteomes" id="UP000015106">
    <property type="component" value="Chromosome 5"/>
</dbReference>
<dbReference type="EnsemblPlants" id="TuG1812G0500000579.01.T02">
    <property type="protein sequence ID" value="TuG1812G0500000579.01.T02"/>
    <property type="gene ID" value="TuG1812G0500000579.01"/>
</dbReference>
<name>A0A8R7QBL7_TRIUA</name>
<organism evidence="1 2">
    <name type="scientific">Triticum urartu</name>
    <name type="common">Red wild einkorn</name>
    <name type="synonym">Crithodium urartu</name>
    <dbReference type="NCBI Taxonomy" id="4572"/>
    <lineage>
        <taxon>Eukaryota</taxon>
        <taxon>Viridiplantae</taxon>
        <taxon>Streptophyta</taxon>
        <taxon>Embryophyta</taxon>
        <taxon>Tracheophyta</taxon>
        <taxon>Spermatophyta</taxon>
        <taxon>Magnoliopsida</taxon>
        <taxon>Liliopsida</taxon>
        <taxon>Poales</taxon>
        <taxon>Poaceae</taxon>
        <taxon>BOP clade</taxon>
        <taxon>Pooideae</taxon>
        <taxon>Triticodae</taxon>
        <taxon>Triticeae</taxon>
        <taxon>Triticinae</taxon>
        <taxon>Triticum</taxon>
    </lineage>
</organism>
<sequence length="149" mass="17045">MKDDGSETEPTSRFEKSNALSVHLDYCSERLSKFEMEESDVEEENINMETECLPEDLALAMNSVKRSLLESLERADTVVKKKLNIKNSPMWGPVLAGKPMTRKHGDVKIMDKAAAYMMKKNLEIPPLLKGRKWKNVKCILAKLSFFLHQ</sequence>
<dbReference type="AlphaFoldDB" id="A0A8R7QBL7"/>
<dbReference type="Gramene" id="TuG1812G0500000579.01.T02">
    <property type="protein sequence ID" value="TuG1812G0500000579.01.T02"/>
    <property type="gene ID" value="TuG1812G0500000579.01"/>
</dbReference>
<reference evidence="2" key="1">
    <citation type="journal article" date="2013" name="Nature">
        <title>Draft genome of the wheat A-genome progenitor Triticum urartu.</title>
        <authorList>
            <person name="Ling H.Q."/>
            <person name="Zhao S."/>
            <person name="Liu D."/>
            <person name="Wang J."/>
            <person name="Sun H."/>
            <person name="Zhang C."/>
            <person name="Fan H."/>
            <person name="Li D."/>
            <person name="Dong L."/>
            <person name="Tao Y."/>
            <person name="Gao C."/>
            <person name="Wu H."/>
            <person name="Li Y."/>
            <person name="Cui Y."/>
            <person name="Guo X."/>
            <person name="Zheng S."/>
            <person name="Wang B."/>
            <person name="Yu K."/>
            <person name="Liang Q."/>
            <person name="Yang W."/>
            <person name="Lou X."/>
            <person name="Chen J."/>
            <person name="Feng M."/>
            <person name="Jian J."/>
            <person name="Zhang X."/>
            <person name="Luo G."/>
            <person name="Jiang Y."/>
            <person name="Liu J."/>
            <person name="Wang Z."/>
            <person name="Sha Y."/>
            <person name="Zhang B."/>
            <person name="Wu H."/>
            <person name="Tang D."/>
            <person name="Shen Q."/>
            <person name="Xue P."/>
            <person name="Zou S."/>
            <person name="Wang X."/>
            <person name="Liu X."/>
            <person name="Wang F."/>
            <person name="Yang Y."/>
            <person name="An X."/>
            <person name="Dong Z."/>
            <person name="Zhang K."/>
            <person name="Zhang X."/>
            <person name="Luo M.C."/>
            <person name="Dvorak J."/>
            <person name="Tong Y."/>
            <person name="Wang J."/>
            <person name="Yang H."/>
            <person name="Li Z."/>
            <person name="Wang D."/>
            <person name="Zhang A."/>
            <person name="Wang J."/>
        </authorList>
    </citation>
    <scope>NUCLEOTIDE SEQUENCE</scope>
    <source>
        <strain evidence="2">cv. G1812</strain>
    </source>
</reference>
<proteinExistence type="predicted"/>
<keyword evidence="2" id="KW-1185">Reference proteome</keyword>
<protein>
    <submittedName>
        <fullName evidence="1">Uncharacterized protein</fullName>
    </submittedName>
</protein>
<reference evidence="1" key="2">
    <citation type="submission" date="2018-03" db="EMBL/GenBank/DDBJ databases">
        <title>The Triticum urartu genome reveals the dynamic nature of wheat genome evolution.</title>
        <authorList>
            <person name="Ling H."/>
            <person name="Ma B."/>
            <person name="Shi X."/>
            <person name="Liu H."/>
            <person name="Dong L."/>
            <person name="Sun H."/>
            <person name="Cao Y."/>
            <person name="Gao Q."/>
            <person name="Zheng S."/>
            <person name="Li Y."/>
            <person name="Yu Y."/>
            <person name="Du H."/>
            <person name="Qi M."/>
            <person name="Li Y."/>
            <person name="Yu H."/>
            <person name="Cui Y."/>
            <person name="Wang N."/>
            <person name="Chen C."/>
            <person name="Wu H."/>
            <person name="Zhao Y."/>
            <person name="Zhang J."/>
            <person name="Li Y."/>
            <person name="Zhou W."/>
            <person name="Zhang B."/>
            <person name="Hu W."/>
            <person name="Eijk M."/>
            <person name="Tang J."/>
            <person name="Witsenboer H."/>
            <person name="Zhao S."/>
            <person name="Li Z."/>
            <person name="Zhang A."/>
            <person name="Wang D."/>
            <person name="Liang C."/>
        </authorList>
    </citation>
    <scope>NUCLEOTIDE SEQUENCE [LARGE SCALE GENOMIC DNA]</scope>
    <source>
        <strain evidence="1">cv. G1812</strain>
    </source>
</reference>